<dbReference type="PANTHER" id="PTHR32385:SF15">
    <property type="entry name" value="INOSITOL PHOSPHOCERAMIDE MANNOSYLTRANSFERASE 1"/>
    <property type="match status" value="1"/>
</dbReference>
<dbReference type="Pfam" id="PF04488">
    <property type="entry name" value="Gly_transf_sug"/>
    <property type="match status" value="1"/>
</dbReference>
<dbReference type="SUPFAM" id="SSF53448">
    <property type="entry name" value="Nucleotide-diphospho-sugar transferases"/>
    <property type="match status" value="1"/>
</dbReference>
<keyword evidence="3" id="KW-1185">Reference proteome</keyword>
<evidence type="ECO:0000256" key="1">
    <source>
        <dbReference type="ARBA" id="ARBA00022679"/>
    </source>
</evidence>
<dbReference type="OrthoDB" id="6158897at2759"/>
<gene>
    <name evidence="2" type="ORF">MEDL_57014</name>
</gene>
<protein>
    <submittedName>
        <fullName evidence="2">Uncharacterized protein</fullName>
    </submittedName>
</protein>
<dbReference type="InterPro" id="IPR007577">
    <property type="entry name" value="GlycoTrfase_DXD_sugar-bd_CS"/>
</dbReference>
<dbReference type="InterPro" id="IPR029044">
    <property type="entry name" value="Nucleotide-diphossugar_trans"/>
</dbReference>
<name>A0A8S3UUT4_MYTED</name>
<evidence type="ECO:0000313" key="3">
    <source>
        <dbReference type="Proteomes" id="UP000683360"/>
    </source>
</evidence>
<proteinExistence type="predicted"/>
<keyword evidence="1" id="KW-0808">Transferase</keyword>
<dbReference type="GO" id="GO:0051999">
    <property type="term" value="P:mannosyl-inositol phosphorylceramide biosynthetic process"/>
    <property type="evidence" value="ECO:0007669"/>
    <property type="project" value="TreeGrafter"/>
</dbReference>
<comment type="caution">
    <text evidence="2">The sequence shown here is derived from an EMBL/GenBank/DDBJ whole genome shotgun (WGS) entry which is preliminary data.</text>
</comment>
<dbReference type="Gene3D" id="3.90.550.20">
    <property type="match status" value="1"/>
</dbReference>
<dbReference type="InterPro" id="IPR051706">
    <property type="entry name" value="Glycosyltransferase_domain"/>
</dbReference>
<dbReference type="Proteomes" id="UP000683360">
    <property type="component" value="Unassembled WGS sequence"/>
</dbReference>
<reference evidence="2" key="1">
    <citation type="submission" date="2021-03" db="EMBL/GenBank/DDBJ databases">
        <authorList>
            <person name="Bekaert M."/>
        </authorList>
    </citation>
    <scope>NUCLEOTIDE SEQUENCE</scope>
</reference>
<accession>A0A8S3UUT4</accession>
<dbReference type="AlphaFoldDB" id="A0A8S3UUT4"/>
<evidence type="ECO:0000313" key="2">
    <source>
        <dbReference type="EMBL" id="CAG2245003.1"/>
    </source>
</evidence>
<dbReference type="GO" id="GO:0016020">
    <property type="term" value="C:membrane"/>
    <property type="evidence" value="ECO:0007669"/>
    <property type="project" value="GOC"/>
</dbReference>
<dbReference type="EMBL" id="CAJPWZ010002753">
    <property type="protein sequence ID" value="CAG2245003.1"/>
    <property type="molecule type" value="Genomic_DNA"/>
</dbReference>
<organism evidence="2 3">
    <name type="scientific">Mytilus edulis</name>
    <name type="common">Blue mussel</name>
    <dbReference type="NCBI Taxonomy" id="6550"/>
    <lineage>
        <taxon>Eukaryota</taxon>
        <taxon>Metazoa</taxon>
        <taxon>Spiralia</taxon>
        <taxon>Lophotrochozoa</taxon>
        <taxon>Mollusca</taxon>
        <taxon>Bivalvia</taxon>
        <taxon>Autobranchia</taxon>
        <taxon>Pteriomorphia</taxon>
        <taxon>Mytilida</taxon>
        <taxon>Mytiloidea</taxon>
        <taxon>Mytilidae</taxon>
        <taxon>Mytilinae</taxon>
        <taxon>Mytilus</taxon>
    </lineage>
</organism>
<dbReference type="PANTHER" id="PTHR32385">
    <property type="entry name" value="MANNOSYL PHOSPHORYLINOSITOL CERAMIDE SYNTHASE"/>
    <property type="match status" value="1"/>
</dbReference>
<sequence>MIKLKFPKLANILEKIPTPAWIADIIRYKVLYEYGGVYLDTDIRVIRSIEPLLTKFKSGFVVCERPRTSHVLMEVPCLVVCNAVIASNKNSTFMKRVFAKCIKVTRKYLHTIEPEKLNSSFGSTIITGPSLMTNVHKKTEHPVIGSITFYPCDWSDRTKCVYELFVNGSENISAMHQWRKSW</sequence>
<dbReference type="GO" id="GO:0000030">
    <property type="term" value="F:mannosyltransferase activity"/>
    <property type="evidence" value="ECO:0007669"/>
    <property type="project" value="TreeGrafter"/>
</dbReference>